<evidence type="ECO:0000259" key="1">
    <source>
        <dbReference type="Pfam" id="PF20478"/>
    </source>
</evidence>
<dbReference type="PANTHER" id="PTHR36981">
    <property type="entry name" value="ZGC:195170"/>
    <property type="match status" value="1"/>
</dbReference>
<evidence type="ECO:0000313" key="2">
    <source>
        <dbReference type="EMBL" id="MFH4979952.1"/>
    </source>
</evidence>
<dbReference type="PANTHER" id="PTHR36981:SF1">
    <property type="entry name" value="P2X PURINORECEPTOR 7 INTRACELLULAR DOMAIN-CONTAINING PROTEIN"/>
    <property type="match status" value="1"/>
</dbReference>
<organism evidence="2 3">
    <name type="scientific">Gnathostoma spinigerum</name>
    <dbReference type="NCBI Taxonomy" id="75299"/>
    <lineage>
        <taxon>Eukaryota</taxon>
        <taxon>Metazoa</taxon>
        <taxon>Ecdysozoa</taxon>
        <taxon>Nematoda</taxon>
        <taxon>Chromadorea</taxon>
        <taxon>Rhabditida</taxon>
        <taxon>Spirurina</taxon>
        <taxon>Gnathostomatomorpha</taxon>
        <taxon>Gnathostomatoidea</taxon>
        <taxon>Gnathostomatidae</taxon>
        <taxon>Gnathostoma</taxon>
    </lineage>
</organism>
<sequence>MPRGLCMEGIGRRRHRFLRRTVIPVKNVNRFHPHETRELICSSTEALLNNGRNCVLSRTLPNDRIEHVDEFCSCKNCSVVSKIPARYAYCCREANDSNENADMANHLSCKLGTLSCITEHPAFSALCLNKEILNVLATHEKVCHVWLGPIPTFDNQCYRYLAYRSFSYWVYGDEAKGNRLEPPLCVLSAIVKRFPVEELVTARETSRGLDVLFGYTFFYEYKEDGYWYSDDDGECEYI</sequence>
<dbReference type="Proteomes" id="UP001608902">
    <property type="component" value="Unassembled WGS sequence"/>
</dbReference>
<keyword evidence="3" id="KW-1185">Reference proteome</keyword>
<dbReference type="Pfam" id="PF20478">
    <property type="entry name" value="P2RX7_C"/>
    <property type="match status" value="1"/>
</dbReference>
<name>A0ABD6ETE5_9BILA</name>
<gene>
    <name evidence="2" type="ORF">AB6A40_006661</name>
</gene>
<dbReference type="AlphaFoldDB" id="A0ABD6ETE5"/>
<proteinExistence type="predicted"/>
<reference evidence="2 3" key="1">
    <citation type="submission" date="2024-08" db="EMBL/GenBank/DDBJ databases">
        <title>Gnathostoma spinigerum genome.</title>
        <authorList>
            <person name="Gonzalez-Bertolin B."/>
            <person name="Monzon S."/>
            <person name="Zaballos A."/>
            <person name="Jimenez P."/>
            <person name="Dekumyoy P."/>
            <person name="Varona S."/>
            <person name="Cuesta I."/>
            <person name="Sumanam S."/>
            <person name="Adisakwattana P."/>
            <person name="Gasser R.B."/>
            <person name="Hernandez-Gonzalez A."/>
            <person name="Young N.D."/>
            <person name="Perteguer M.J."/>
        </authorList>
    </citation>
    <scope>NUCLEOTIDE SEQUENCE [LARGE SCALE GENOMIC DNA]</scope>
    <source>
        <strain evidence="2">AL3</strain>
        <tissue evidence="2">Liver</tissue>
    </source>
</reference>
<dbReference type="InterPro" id="IPR046815">
    <property type="entry name" value="P2RX7_C"/>
</dbReference>
<accession>A0ABD6ETE5</accession>
<protein>
    <recommendedName>
        <fullName evidence="1">P2X purinoreceptor 7 intracellular domain-containing protein</fullName>
    </recommendedName>
</protein>
<evidence type="ECO:0000313" key="3">
    <source>
        <dbReference type="Proteomes" id="UP001608902"/>
    </source>
</evidence>
<dbReference type="EMBL" id="JBGFUD010004866">
    <property type="protein sequence ID" value="MFH4979952.1"/>
    <property type="molecule type" value="Genomic_DNA"/>
</dbReference>
<feature type="domain" description="P2X purinoreceptor 7 intracellular" evidence="1">
    <location>
        <begin position="64"/>
        <end position="197"/>
    </location>
</feature>
<comment type="caution">
    <text evidence="2">The sequence shown here is derived from an EMBL/GenBank/DDBJ whole genome shotgun (WGS) entry which is preliminary data.</text>
</comment>